<reference evidence="3" key="1">
    <citation type="submission" date="2009-09" db="EMBL/GenBank/DDBJ databases">
        <title>The complete genome of Nakamurella multipartita DSM 44233.</title>
        <authorList>
            <consortium name="US DOE Joint Genome Institute (JGI-PGF)"/>
            <person name="Lucas S."/>
            <person name="Copeland A."/>
            <person name="Lapidus A."/>
            <person name="Glavina del Rio T."/>
            <person name="Dalin E."/>
            <person name="Tice H."/>
            <person name="Bruce D."/>
            <person name="Goodwin L."/>
            <person name="Pitluck S."/>
            <person name="Kyrpides N."/>
            <person name="Mavromatis K."/>
            <person name="Ivanova N."/>
            <person name="Ovchinnikova G."/>
            <person name="Sims D."/>
            <person name="Meincke L."/>
            <person name="Brettin T."/>
            <person name="Detter J.C."/>
            <person name="Han C."/>
            <person name="Larimer F."/>
            <person name="Land M."/>
            <person name="Hauser L."/>
            <person name="Markowitz V."/>
            <person name="Cheng J.-F."/>
            <person name="Hugenholtz P."/>
            <person name="Woyke T."/>
            <person name="Wu D."/>
            <person name="Klenk H.-P."/>
            <person name="Eisen J.A."/>
        </authorList>
    </citation>
    <scope>NUCLEOTIDE SEQUENCE [LARGE SCALE GENOMIC DNA]</scope>
    <source>
        <strain evidence="3">ATCC 700099 / DSM 44233 / CIP 104796 / JCM 9543 / NBRC 105858 / Y-104</strain>
    </source>
</reference>
<keyword evidence="3" id="KW-1185">Reference proteome</keyword>
<dbReference type="AlphaFoldDB" id="C8XI93"/>
<name>C8XI93_NAKMY</name>
<feature type="region of interest" description="Disordered" evidence="1">
    <location>
        <begin position="113"/>
        <end position="132"/>
    </location>
</feature>
<sequence length="132" mass="14141">MPVFPKVTVTQSSHSSRRRAPVKIGARVSAGIKQEVAAAYEAGSSARAVARKYDLTKNTVIEALRELGIPLRPAGLGGAQVEEAIKLYEAGKSCAQVAAILGEYPSTVNETLKRHGVQMRGRRGGRQATREK</sequence>
<dbReference type="InParanoid" id="C8XI93"/>
<dbReference type="HOGENOM" id="CLU_1914818_0_0_11"/>
<dbReference type="Proteomes" id="UP000002218">
    <property type="component" value="Chromosome"/>
</dbReference>
<dbReference type="KEGG" id="nml:Namu_2084"/>
<gene>
    <name evidence="2" type="ordered locus">Namu_2084</name>
</gene>
<evidence type="ECO:0000313" key="3">
    <source>
        <dbReference type="Proteomes" id="UP000002218"/>
    </source>
</evidence>
<reference evidence="2 3" key="2">
    <citation type="journal article" date="2010" name="Stand. Genomic Sci.">
        <title>Complete genome sequence of Nakamurella multipartita type strain (Y-104).</title>
        <authorList>
            <person name="Tice H."/>
            <person name="Mayilraj S."/>
            <person name="Sims D."/>
            <person name="Lapidus A."/>
            <person name="Nolan M."/>
            <person name="Lucas S."/>
            <person name="Glavina Del Rio T."/>
            <person name="Copeland A."/>
            <person name="Cheng J.F."/>
            <person name="Meincke L."/>
            <person name="Bruce D."/>
            <person name="Goodwin L."/>
            <person name="Pitluck S."/>
            <person name="Ivanova N."/>
            <person name="Mavromatis K."/>
            <person name="Ovchinnikova G."/>
            <person name="Pati A."/>
            <person name="Chen A."/>
            <person name="Palaniappan K."/>
            <person name="Land M."/>
            <person name="Hauser L."/>
            <person name="Chang Y.J."/>
            <person name="Jeffries C.D."/>
            <person name="Detter J.C."/>
            <person name="Brettin T."/>
            <person name="Rohde M."/>
            <person name="Goker M."/>
            <person name="Bristow J."/>
            <person name="Eisen J.A."/>
            <person name="Markowitz V."/>
            <person name="Hugenholtz P."/>
            <person name="Kyrpides N.C."/>
            <person name="Klenk H.P."/>
            <person name="Chen F."/>
        </authorList>
    </citation>
    <scope>NUCLEOTIDE SEQUENCE [LARGE SCALE GENOMIC DNA]</scope>
    <source>
        <strain evidence="3">ATCC 700099 / DSM 44233 / CIP 104796 / JCM 9543 / NBRC 105858 / Y-104</strain>
    </source>
</reference>
<feature type="region of interest" description="Disordered" evidence="1">
    <location>
        <begin position="1"/>
        <end position="21"/>
    </location>
</feature>
<dbReference type="RefSeq" id="WP_015747354.1">
    <property type="nucleotide sequence ID" value="NC_013235.1"/>
</dbReference>
<dbReference type="OrthoDB" id="3035096at2"/>
<organism evidence="2 3">
    <name type="scientific">Nakamurella multipartita (strain ATCC 700099 / DSM 44233 / CIP 104796 / JCM 9543 / NBRC 105858 / Y-104)</name>
    <name type="common">Microsphaera multipartita</name>
    <dbReference type="NCBI Taxonomy" id="479431"/>
    <lineage>
        <taxon>Bacteria</taxon>
        <taxon>Bacillati</taxon>
        <taxon>Actinomycetota</taxon>
        <taxon>Actinomycetes</taxon>
        <taxon>Nakamurellales</taxon>
        <taxon>Nakamurellaceae</taxon>
        <taxon>Nakamurella</taxon>
    </lineage>
</organism>
<accession>C8XI93</accession>
<protein>
    <submittedName>
        <fullName evidence="2">Uncharacterized protein</fullName>
    </submittedName>
</protein>
<evidence type="ECO:0000313" key="2">
    <source>
        <dbReference type="EMBL" id="ACV78462.1"/>
    </source>
</evidence>
<dbReference type="EMBL" id="CP001737">
    <property type="protein sequence ID" value="ACV78462.1"/>
    <property type="molecule type" value="Genomic_DNA"/>
</dbReference>
<dbReference type="Gene3D" id="1.10.10.60">
    <property type="entry name" value="Homeodomain-like"/>
    <property type="match status" value="2"/>
</dbReference>
<proteinExistence type="predicted"/>
<evidence type="ECO:0000256" key="1">
    <source>
        <dbReference type="SAM" id="MobiDB-lite"/>
    </source>
</evidence>
<feature type="compositionally biased region" description="Basic residues" evidence="1">
    <location>
        <begin position="114"/>
        <end position="125"/>
    </location>
</feature>